<dbReference type="RefSeq" id="WP_387722252.1">
    <property type="nucleotide sequence ID" value="NZ_JBIAPI010000008.1"/>
</dbReference>
<keyword evidence="1" id="KW-0472">Membrane</keyword>
<dbReference type="Proteomes" id="UP001601948">
    <property type="component" value="Unassembled WGS sequence"/>
</dbReference>
<keyword evidence="1" id="KW-1133">Transmembrane helix</keyword>
<protein>
    <submittedName>
        <fullName evidence="2">Uncharacterized protein</fullName>
    </submittedName>
</protein>
<feature type="transmembrane region" description="Helical" evidence="1">
    <location>
        <begin position="41"/>
        <end position="58"/>
    </location>
</feature>
<evidence type="ECO:0000313" key="2">
    <source>
        <dbReference type="EMBL" id="MFF3226766.1"/>
    </source>
</evidence>
<comment type="caution">
    <text evidence="2">The sequence shown here is derived from an EMBL/GenBank/DDBJ whole genome shotgun (WGS) entry which is preliminary data.</text>
</comment>
<proteinExistence type="predicted"/>
<reference evidence="2 3" key="1">
    <citation type="submission" date="2024-10" db="EMBL/GenBank/DDBJ databases">
        <title>The Natural Products Discovery Center: Release of the First 8490 Sequenced Strains for Exploring Actinobacteria Biosynthetic Diversity.</title>
        <authorList>
            <person name="Kalkreuter E."/>
            <person name="Kautsar S.A."/>
            <person name="Yang D."/>
            <person name="Bader C.D."/>
            <person name="Teijaro C.N."/>
            <person name="Fluegel L."/>
            <person name="Davis C.M."/>
            <person name="Simpson J.R."/>
            <person name="Lauterbach L."/>
            <person name="Steele A.D."/>
            <person name="Gui C."/>
            <person name="Meng S."/>
            <person name="Li G."/>
            <person name="Viehrig K."/>
            <person name="Ye F."/>
            <person name="Su P."/>
            <person name="Kiefer A.F."/>
            <person name="Nichols A."/>
            <person name="Cepeda A.J."/>
            <person name="Yan W."/>
            <person name="Fan B."/>
            <person name="Jiang Y."/>
            <person name="Adhikari A."/>
            <person name="Zheng C.-J."/>
            <person name="Schuster L."/>
            <person name="Cowan T.M."/>
            <person name="Smanski M.J."/>
            <person name="Chevrette M.G."/>
            <person name="De Carvalho L.P.S."/>
            <person name="Shen B."/>
        </authorList>
    </citation>
    <scope>NUCLEOTIDE SEQUENCE [LARGE SCALE GENOMIC DNA]</scope>
    <source>
        <strain evidence="2 3">NPDC003040</strain>
    </source>
</reference>
<evidence type="ECO:0000256" key="1">
    <source>
        <dbReference type="SAM" id="Phobius"/>
    </source>
</evidence>
<dbReference type="EMBL" id="JBIAPI010000008">
    <property type="protein sequence ID" value="MFF3226766.1"/>
    <property type="molecule type" value="Genomic_DNA"/>
</dbReference>
<keyword evidence="3" id="KW-1185">Reference proteome</keyword>
<accession>A0ABW6QZR5</accession>
<sequence length="75" mass="7574">MPPPPRYVTILETALLTMIALGLAAAHLALQAPASAPHHPTAGAALAALAAFAAFHSARRARIGKRSSLSGGNPL</sequence>
<gene>
    <name evidence="2" type="ORF">ACFYV7_28495</name>
</gene>
<organism evidence="2 3">
    <name type="scientific">Nocardia suismassiliense</name>
    <dbReference type="NCBI Taxonomy" id="2077092"/>
    <lineage>
        <taxon>Bacteria</taxon>
        <taxon>Bacillati</taxon>
        <taxon>Actinomycetota</taxon>
        <taxon>Actinomycetes</taxon>
        <taxon>Mycobacteriales</taxon>
        <taxon>Nocardiaceae</taxon>
        <taxon>Nocardia</taxon>
    </lineage>
</organism>
<keyword evidence="1" id="KW-0812">Transmembrane</keyword>
<name>A0ABW6QZR5_9NOCA</name>
<evidence type="ECO:0000313" key="3">
    <source>
        <dbReference type="Proteomes" id="UP001601948"/>
    </source>
</evidence>